<evidence type="ECO:0000256" key="1">
    <source>
        <dbReference type="SAM" id="MobiDB-lite"/>
    </source>
</evidence>
<dbReference type="OrthoDB" id="10023911at2759"/>
<comment type="caution">
    <text evidence="2">The sequence shown here is derived from an EMBL/GenBank/DDBJ whole genome shotgun (WGS) entry which is preliminary data.</text>
</comment>
<name>A0A8S3Z7N2_9EUPU</name>
<proteinExistence type="predicted"/>
<reference evidence="2" key="1">
    <citation type="submission" date="2021-04" db="EMBL/GenBank/DDBJ databases">
        <authorList>
            <consortium name="Molecular Ecology Group"/>
        </authorList>
    </citation>
    <scope>NUCLEOTIDE SEQUENCE</scope>
</reference>
<organism evidence="2 3">
    <name type="scientific">Candidula unifasciata</name>
    <dbReference type="NCBI Taxonomy" id="100452"/>
    <lineage>
        <taxon>Eukaryota</taxon>
        <taxon>Metazoa</taxon>
        <taxon>Spiralia</taxon>
        <taxon>Lophotrochozoa</taxon>
        <taxon>Mollusca</taxon>
        <taxon>Gastropoda</taxon>
        <taxon>Heterobranchia</taxon>
        <taxon>Euthyneura</taxon>
        <taxon>Panpulmonata</taxon>
        <taxon>Eupulmonata</taxon>
        <taxon>Stylommatophora</taxon>
        <taxon>Helicina</taxon>
        <taxon>Helicoidea</taxon>
        <taxon>Geomitridae</taxon>
        <taxon>Candidula</taxon>
    </lineage>
</organism>
<feature type="compositionally biased region" description="Pro residues" evidence="1">
    <location>
        <begin position="12"/>
        <end position="43"/>
    </location>
</feature>
<evidence type="ECO:0000313" key="2">
    <source>
        <dbReference type="EMBL" id="CAG5122906.1"/>
    </source>
</evidence>
<gene>
    <name evidence="2" type="ORF">CUNI_LOCUS8464</name>
</gene>
<dbReference type="InterPro" id="IPR008996">
    <property type="entry name" value="IL1/FGF"/>
</dbReference>
<dbReference type="EMBL" id="CAJHNH020001391">
    <property type="protein sequence ID" value="CAG5122906.1"/>
    <property type="molecule type" value="Genomic_DNA"/>
</dbReference>
<sequence length="256" mass="27640">MASQQYPSQGAYPPPGAAPPPYVAYDPAPAPGHVPPPQPPPPAAHGAANVKAEKPAQKEKKGFFSSFMKEAEKVGKQIGVELDKAGKSINETVDKNYTSALLDLFKTGNVVQLISRVTGKTVQIVVNPVGQLVIDANGPLDPNAFNTLWTVTNEGNNQVRLHNFNNYITIADGLIVVKTYPPDTPHGLETKFQLIQIQQQFIIFESLKEKTRHLAFLPAGQLKPALAAGKEPDSHFGVKLVSTAYPVITPVVTKHK</sequence>
<feature type="region of interest" description="Disordered" evidence="1">
    <location>
        <begin position="1"/>
        <end position="55"/>
    </location>
</feature>
<dbReference type="SUPFAM" id="SSF50353">
    <property type="entry name" value="Cytokine"/>
    <property type="match status" value="1"/>
</dbReference>
<dbReference type="Proteomes" id="UP000678393">
    <property type="component" value="Unassembled WGS sequence"/>
</dbReference>
<protein>
    <submittedName>
        <fullName evidence="2">Uncharacterized protein</fullName>
    </submittedName>
</protein>
<dbReference type="AlphaFoldDB" id="A0A8S3Z7N2"/>
<keyword evidence="3" id="KW-1185">Reference proteome</keyword>
<evidence type="ECO:0000313" key="3">
    <source>
        <dbReference type="Proteomes" id="UP000678393"/>
    </source>
</evidence>
<accession>A0A8S3Z7N2</accession>